<name>A0ABV0HMD6_9ENTR</name>
<comment type="caution">
    <text evidence="2">The sequence shown here is derived from an EMBL/GenBank/DDBJ whole genome shotgun (WGS) entry which is preliminary data.</text>
</comment>
<organism evidence="2 3">
    <name type="scientific">Pseudocitrobacter cyperus</name>
    <dbReference type="NCBI Taxonomy" id="3112843"/>
    <lineage>
        <taxon>Bacteria</taxon>
        <taxon>Pseudomonadati</taxon>
        <taxon>Pseudomonadota</taxon>
        <taxon>Gammaproteobacteria</taxon>
        <taxon>Enterobacterales</taxon>
        <taxon>Enterobacteriaceae</taxon>
        <taxon>Pseudocitrobacter</taxon>
    </lineage>
</organism>
<keyword evidence="3" id="KW-1185">Reference proteome</keyword>
<feature type="transmembrane region" description="Helical" evidence="1">
    <location>
        <begin position="39"/>
        <end position="62"/>
    </location>
</feature>
<reference evidence="2 3" key="1">
    <citation type="submission" date="2024-01" db="EMBL/GenBank/DDBJ databases">
        <title>Pseudocitrobacter sp. Endophytic strain Cyp-38L.</title>
        <authorList>
            <person name="Amer M.A."/>
            <person name="Hamed S.M."/>
        </authorList>
    </citation>
    <scope>NUCLEOTIDE SEQUENCE [LARGE SCALE GENOMIC DNA]</scope>
    <source>
        <strain evidence="2 3">Cyp38S</strain>
    </source>
</reference>
<proteinExistence type="predicted"/>
<dbReference type="EMBL" id="JAYMYY010000005">
    <property type="protein sequence ID" value="MEO3991604.1"/>
    <property type="molecule type" value="Genomic_DNA"/>
</dbReference>
<protein>
    <submittedName>
        <fullName evidence="2">Uncharacterized protein</fullName>
    </submittedName>
</protein>
<dbReference type="SUPFAM" id="SSF53850">
    <property type="entry name" value="Periplasmic binding protein-like II"/>
    <property type="match status" value="1"/>
</dbReference>
<evidence type="ECO:0000313" key="2">
    <source>
        <dbReference type="EMBL" id="MEO3991604.1"/>
    </source>
</evidence>
<keyword evidence="1" id="KW-0812">Transmembrane</keyword>
<feature type="transmembrane region" description="Helical" evidence="1">
    <location>
        <begin position="74"/>
        <end position="99"/>
    </location>
</feature>
<feature type="transmembrane region" description="Helical" evidence="1">
    <location>
        <begin position="129"/>
        <end position="147"/>
    </location>
</feature>
<dbReference type="Gene3D" id="3.40.190.10">
    <property type="entry name" value="Periplasmic binding protein-like II"/>
    <property type="match status" value="1"/>
</dbReference>
<keyword evidence="1" id="KW-1133">Transmembrane helix</keyword>
<evidence type="ECO:0000313" key="3">
    <source>
        <dbReference type="Proteomes" id="UP001444146"/>
    </source>
</evidence>
<gene>
    <name evidence="2" type="ORF">VSR74_17505</name>
</gene>
<feature type="transmembrane region" description="Helical" evidence="1">
    <location>
        <begin position="167"/>
        <end position="184"/>
    </location>
</feature>
<dbReference type="Proteomes" id="UP001444146">
    <property type="component" value="Unassembled WGS sequence"/>
</dbReference>
<feature type="transmembrane region" description="Helical" evidence="1">
    <location>
        <begin position="12"/>
        <end position="33"/>
    </location>
</feature>
<sequence length="351" mass="39887">MKGNSKYIITTLFMSFIVLPLITTLAVFILTSIVQQFEITIFSLIITIIIGSALPFALGYGWRRILKPAENETLRYAILSLPLFYYSLVWVIVATFSYMNLVDPLIKIHYYLIFIYSGYQWVSFYHGILYGGTAMALATQLLFVVGYYLAERRKYPAVHLATAQRNIFLPAAGCLLLAIALMVVRPAKIAAPIAERSDSEQILTAAWKEKPDLKIERNWPRLDGEEGSWPLYAAAFYRLYRGVHDESDYLNCHAEWALEELLMGTSDLLISDVEPAWAQARARKRGFELKITPVAQMKESTQPSQPGRTLYLVTWENPTPETQKLVAWFLSPQGQQLVQDVGYVPMQKALP</sequence>
<evidence type="ECO:0000256" key="1">
    <source>
        <dbReference type="SAM" id="Phobius"/>
    </source>
</evidence>
<keyword evidence="1" id="KW-0472">Membrane</keyword>
<accession>A0ABV0HMD6</accession>